<sequence length="89" mass="10079">MMNERQVVEAAIQTWQPSGDLGTEFDWTTSWVVEFGIIAGWAAHRIDRALTTLLLILGIVDPCGCSRCDTRLSTPKMPKEWPRIFKDLS</sequence>
<gene>
    <name evidence="1" type="ORF">LCGC14_0430000</name>
</gene>
<reference evidence="1" key="1">
    <citation type="journal article" date="2015" name="Nature">
        <title>Complex archaea that bridge the gap between prokaryotes and eukaryotes.</title>
        <authorList>
            <person name="Spang A."/>
            <person name="Saw J.H."/>
            <person name="Jorgensen S.L."/>
            <person name="Zaremba-Niedzwiedzka K."/>
            <person name="Martijn J."/>
            <person name="Lind A.E."/>
            <person name="van Eijk R."/>
            <person name="Schleper C."/>
            <person name="Guy L."/>
            <person name="Ettema T.J."/>
        </authorList>
    </citation>
    <scope>NUCLEOTIDE SEQUENCE</scope>
</reference>
<comment type="caution">
    <text evidence="1">The sequence shown here is derived from an EMBL/GenBank/DDBJ whole genome shotgun (WGS) entry which is preliminary data.</text>
</comment>
<proteinExistence type="predicted"/>
<accession>A0A0F9SUK5</accession>
<evidence type="ECO:0000313" key="1">
    <source>
        <dbReference type="EMBL" id="KKN70569.1"/>
    </source>
</evidence>
<name>A0A0F9SUK5_9ZZZZ</name>
<dbReference type="EMBL" id="LAZR01000401">
    <property type="protein sequence ID" value="KKN70569.1"/>
    <property type="molecule type" value="Genomic_DNA"/>
</dbReference>
<organism evidence="1">
    <name type="scientific">marine sediment metagenome</name>
    <dbReference type="NCBI Taxonomy" id="412755"/>
    <lineage>
        <taxon>unclassified sequences</taxon>
        <taxon>metagenomes</taxon>
        <taxon>ecological metagenomes</taxon>
    </lineage>
</organism>
<dbReference type="AlphaFoldDB" id="A0A0F9SUK5"/>
<protein>
    <submittedName>
        <fullName evidence="1">Uncharacterized protein</fullName>
    </submittedName>
</protein>